<proteinExistence type="predicted"/>
<keyword evidence="2" id="KW-1185">Reference proteome</keyword>
<dbReference type="EMBL" id="GL636105">
    <property type="protein sequence ID" value="EFW12777.1"/>
    <property type="molecule type" value="Genomic_DNA"/>
</dbReference>
<feature type="non-terminal residue" evidence="1">
    <location>
        <position position="74"/>
    </location>
</feature>
<evidence type="ECO:0000313" key="2">
    <source>
        <dbReference type="Proteomes" id="UP000013568"/>
    </source>
</evidence>
<dbReference type="Proteomes" id="UP000013568">
    <property type="component" value="Unassembled WGS sequence"/>
</dbReference>
<evidence type="ECO:0000313" key="1">
    <source>
        <dbReference type="EMBL" id="EFW12777.1"/>
    </source>
</evidence>
<gene>
    <name evidence="1" type="ORF">SSYM_0806</name>
</gene>
<dbReference type="HOGENOM" id="CLU_2693876_0_0_6"/>
<dbReference type="AlphaFoldDB" id="E9CKV6"/>
<name>E9CKV6_9GAMM</name>
<reference evidence="2" key="1">
    <citation type="journal article" date="2011" name="Genome Biol. Evol.">
        <title>Massive genomic decay in Serratia symbiotica, a recently evolved symbiont of aphids.</title>
        <authorList>
            <person name="Burke G.R."/>
            <person name="Moran N.A."/>
        </authorList>
    </citation>
    <scope>NUCLEOTIDE SEQUENCE [LARGE SCALE GENOMIC DNA]</scope>
    <source>
        <strain evidence="2">Tucson</strain>
    </source>
</reference>
<accession>E9CKV6</accession>
<dbReference type="RefSeq" id="WP_006708330.1">
    <property type="nucleotide sequence ID" value="NZ_GL636105.1"/>
</dbReference>
<protein>
    <submittedName>
        <fullName evidence="1">Uncharacterized protein</fullName>
    </submittedName>
</protein>
<sequence length="74" mass="8246">MSTALSAKVPRKYGEVKLSTRLDSSTAREHIQGVQGFAIVQSYLQMLLPLFQGGDADWRSAFRVSGRKNFETVI</sequence>
<organism evidence="1 2">
    <name type="scientific">Serratia symbiotica str. Tucson</name>
    <dbReference type="NCBI Taxonomy" id="914128"/>
    <lineage>
        <taxon>Bacteria</taxon>
        <taxon>Pseudomonadati</taxon>
        <taxon>Pseudomonadota</taxon>
        <taxon>Gammaproteobacteria</taxon>
        <taxon>Enterobacterales</taxon>
        <taxon>Yersiniaceae</taxon>
        <taxon>Serratia</taxon>
        <taxon>Serratia symbiotica</taxon>
    </lineage>
</organism>